<feature type="domain" description="Cytidyltransferase-like" evidence="11">
    <location>
        <begin position="8"/>
        <end position="136"/>
    </location>
</feature>
<evidence type="ECO:0000256" key="4">
    <source>
        <dbReference type="ARBA" id="ARBA00022679"/>
    </source>
</evidence>
<name>C7DII8_MICA2</name>
<evidence type="ECO:0000313" key="12">
    <source>
        <dbReference type="EMBL" id="EET89762.1"/>
    </source>
</evidence>
<evidence type="ECO:0000259" key="11">
    <source>
        <dbReference type="Pfam" id="PF01467"/>
    </source>
</evidence>
<dbReference type="PANTHER" id="PTHR21342">
    <property type="entry name" value="PHOSPHOPANTETHEINE ADENYLYLTRANSFERASE"/>
    <property type="match status" value="1"/>
</dbReference>
<dbReference type="Gene3D" id="3.40.50.620">
    <property type="entry name" value="HUPs"/>
    <property type="match status" value="1"/>
</dbReference>
<dbReference type="Proteomes" id="UP000332487">
    <property type="component" value="Unassembled WGS sequence"/>
</dbReference>
<evidence type="ECO:0000256" key="7">
    <source>
        <dbReference type="ARBA" id="ARBA00022840"/>
    </source>
</evidence>
<gene>
    <name evidence="12" type="ORF">UNLARM2_0876</name>
</gene>
<accession>C7DII8</accession>
<dbReference type="InterPro" id="IPR004821">
    <property type="entry name" value="Cyt_trans-like"/>
</dbReference>
<dbReference type="EC" id="2.7.7.3" evidence="1"/>
<dbReference type="InterPro" id="IPR014729">
    <property type="entry name" value="Rossmann-like_a/b/a_fold"/>
</dbReference>
<keyword evidence="7" id="KW-0067">ATP-binding</keyword>
<evidence type="ECO:0000256" key="1">
    <source>
        <dbReference type="ARBA" id="ARBA00012392"/>
    </source>
</evidence>
<evidence type="ECO:0000256" key="9">
    <source>
        <dbReference type="ARBA" id="ARBA00022993"/>
    </source>
</evidence>
<evidence type="ECO:0000256" key="5">
    <source>
        <dbReference type="ARBA" id="ARBA00022695"/>
    </source>
</evidence>
<keyword evidence="3" id="KW-0963">Cytoplasm</keyword>
<evidence type="ECO:0000313" key="13">
    <source>
        <dbReference type="Proteomes" id="UP000332487"/>
    </source>
</evidence>
<keyword evidence="8" id="KW-0460">Magnesium</keyword>
<dbReference type="GO" id="GO:0005524">
    <property type="term" value="F:ATP binding"/>
    <property type="evidence" value="ECO:0007669"/>
    <property type="project" value="UniProtKB-KW"/>
</dbReference>
<dbReference type="AlphaFoldDB" id="C7DII8"/>
<dbReference type="NCBIfam" id="TIGR00125">
    <property type="entry name" value="cyt_tran_rel"/>
    <property type="match status" value="1"/>
</dbReference>
<dbReference type="PANTHER" id="PTHR21342:SF1">
    <property type="entry name" value="PHOSPHOPANTETHEINE ADENYLYLTRANSFERASE"/>
    <property type="match status" value="1"/>
</dbReference>
<evidence type="ECO:0000256" key="2">
    <source>
        <dbReference type="ARBA" id="ARBA00013868"/>
    </source>
</evidence>
<organism evidence="12 13">
    <name type="scientific">Candidatus Micrarchaeum acidiphilum ARMAN-2</name>
    <dbReference type="NCBI Taxonomy" id="425595"/>
    <lineage>
        <taxon>Archaea</taxon>
        <taxon>Candidatus Micrarchaeota</taxon>
        <taxon>Candidatus Micrarchaeia</taxon>
        <taxon>Candidatus Micrarchaeales</taxon>
        <taxon>Candidatus Micrarchaeaceae</taxon>
        <taxon>Candidatus Micrarchaeum</taxon>
    </lineage>
</organism>
<proteinExistence type="inferred from homology"/>
<dbReference type="SUPFAM" id="SSF52374">
    <property type="entry name" value="Nucleotidylyl transferase"/>
    <property type="match status" value="1"/>
</dbReference>
<reference evidence="12 13" key="1">
    <citation type="journal article" date="2009" name="Genome Biol.">
        <title>Community-wide analysis of microbial genome sequence signatures.</title>
        <authorList>
            <person name="Dick G.J."/>
            <person name="Andersson A.F."/>
            <person name="Baker B.J."/>
            <person name="Simmons S.L."/>
            <person name="Thomas B.C."/>
            <person name="Yelton A.P."/>
            <person name="Banfield J.F."/>
        </authorList>
    </citation>
    <scope>NUCLEOTIDE SEQUENCE [LARGE SCALE GENOMIC DNA]</scope>
    <source>
        <strain evidence="12">ARMAN-2</strain>
    </source>
</reference>
<keyword evidence="4" id="KW-0808">Transferase</keyword>
<sequence length="179" mass="19795">MATEKIGVYAGSFDPPTNGHLWMIKQSAKIFDKLIVAIGVNSEKSYTFTLDQRKAMIKEITKGMSNISVTSFKDTFLVDFAKGVRAGFIVRGIRDSKDFEYEKNIRSVNEDINRDVLTVFLMPPAKLSAVSSSLVKGLVGNSGWEKIVSGYVPGYVLGYLKKEFAFSKRGGYPTGIDND</sequence>
<dbReference type="EMBL" id="GG697241">
    <property type="protein sequence ID" value="EET89762.1"/>
    <property type="molecule type" value="Genomic_DNA"/>
</dbReference>
<dbReference type="GO" id="GO:0004595">
    <property type="term" value="F:pantetheine-phosphate adenylyltransferase activity"/>
    <property type="evidence" value="ECO:0007669"/>
    <property type="project" value="UniProtKB-EC"/>
</dbReference>
<dbReference type="NCBIfam" id="TIGR01510">
    <property type="entry name" value="coaD_prev_kdtB"/>
    <property type="match status" value="1"/>
</dbReference>
<evidence type="ECO:0000256" key="10">
    <source>
        <dbReference type="ARBA" id="ARBA00029346"/>
    </source>
</evidence>
<keyword evidence="9" id="KW-0173">Coenzyme A biosynthesis</keyword>
<dbReference type="HAMAP" id="MF_00151">
    <property type="entry name" value="PPAT_bact"/>
    <property type="match status" value="1"/>
</dbReference>
<keyword evidence="5 12" id="KW-0548">Nucleotidyltransferase</keyword>
<keyword evidence="13" id="KW-1185">Reference proteome</keyword>
<dbReference type="CDD" id="cd02163">
    <property type="entry name" value="PPAT"/>
    <property type="match status" value="1"/>
</dbReference>
<dbReference type="PRINTS" id="PR01020">
    <property type="entry name" value="LPSBIOSNTHSS"/>
</dbReference>
<comment type="catalytic activity">
    <reaction evidence="10">
        <text>(R)-4'-phosphopantetheine + ATP + H(+) = 3'-dephospho-CoA + diphosphate</text>
        <dbReference type="Rhea" id="RHEA:19801"/>
        <dbReference type="ChEBI" id="CHEBI:15378"/>
        <dbReference type="ChEBI" id="CHEBI:30616"/>
        <dbReference type="ChEBI" id="CHEBI:33019"/>
        <dbReference type="ChEBI" id="CHEBI:57328"/>
        <dbReference type="ChEBI" id="CHEBI:61723"/>
        <dbReference type="EC" id="2.7.7.3"/>
    </reaction>
</comment>
<evidence type="ECO:0000256" key="6">
    <source>
        <dbReference type="ARBA" id="ARBA00022741"/>
    </source>
</evidence>
<dbReference type="Pfam" id="PF01467">
    <property type="entry name" value="CTP_transf_like"/>
    <property type="match status" value="1"/>
</dbReference>
<keyword evidence="6" id="KW-0547">Nucleotide-binding</keyword>
<dbReference type="InterPro" id="IPR001980">
    <property type="entry name" value="PPAT"/>
</dbReference>
<evidence type="ECO:0000256" key="3">
    <source>
        <dbReference type="ARBA" id="ARBA00022490"/>
    </source>
</evidence>
<dbReference type="GO" id="GO:0015937">
    <property type="term" value="P:coenzyme A biosynthetic process"/>
    <property type="evidence" value="ECO:0007669"/>
    <property type="project" value="UniProtKB-KW"/>
</dbReference>
<evidence type="ECO:0000256" key="8">
    <source>
        <dbReference type="ARBA" id="ARBA00022842"/>
    </source>
</evidence>
<protein>
    <recommendedName>
        <fullName evidence="2">Phosphopantetheine adenylyltransferase</fullName>
        <ecNumber evidence="1">2.7.7.3</ecNumber>
    </recommendedName>
</protein>
<reference evidence="12 13" key="2">
    <citation type="journal article" date="2010" name="Proc. Natl. Acad. Sci. U.S.A.">
        <title>Enigmatic, ultrasmall, uncultivated Archaea.</title>
        <authorList>
            <person name="Baker B.J."/>
            <person name="Comolli L.R."/>
            <person name="Dick G.J."/>
            <person name="Hauser L.J."/>
            <person name="Hyatt D."/>
            <person name="Dill B.D."/>
            <person name="Land M.L."/>
            <person name="Verberkmoes N.C."/>
            <person name="Hettich R.L."/>
            <person name="Banfield J.F."/>
        </authorList>
    </citation>
    <scope>NUCLEOTIDE SEQUENCE [LARGE SCALE GENOMIC DNA]</scope>
    <source>
        <strain evidence="12">ARMAN-2</strain>
    </source>
</reference>